<organism evidence="3 4">
    <name type="scientific">Ephemerocybe angulata</name>
    <dbReference type="NCBI Taxonomy" id="980116"/>
    <lineage>
        <taxon>Eukaryota</taxon>
        <taxon>Fungi</taxon>
        <taxon>Dikarya</taxon>
        <taxon>Basidiomycota</taxon>
        <taxon>Agaricomycotina</taxon>
        <taxon>Agaricomycetes</taxon>
        <taxon>Agaricomycetidae</taxon>
        <taxon>Agaricales</taxon>
        <taxon>Agaricineae</taxon>
        <taxon>Psathyrellaceae</taxon>
        <taxon>Ephemerocybe</taxon>
    </lineage>
</organism>
<feature type="region of interest" description="Disordered" evidence="1">
    <location>
        <begin position="469"/>
        <end position="516"/>
    </location>
</feature>
<proteinExistence type="predicted"/>
<evidence type="ECO:0000313" key="4">
    <source>
        <dbReference type="Proteomes" id="UP000541558"/>
    </source>
</evidence>
<feature type="compositionally biased region" description="Gly residues" evidence="1">
    <location>
        <begin position="475"/>
        <end position="487"/>
    </location>
</feature>
<feature type="transmembrane region" description="Helical" evidence="2">
    <location>
        <begin position="90"/>
        <end position="115"/>
    </location>
</feature>
<evidence type="ECO:0000313" key="3">
    <source>
        <dbReference type="EMBL" id="KAF5323117.1"/>
    </source>
</evidence>
<sequence length="658" mass="71973">MANVTTITFSVNMELAEKVSQCYSLPFGIFGWVSHSLNIYIVACLWMGRRPLKPWKYLRHDIIGMCISLVSLATSMAAFISTVYTCRSEWPVLLIAVAKGSSSLLTALAGLQVNVANHAESKKQRFALYHGRWERFVNVAMLPSWYPLLYLPGIVTGALGGGFVTASFFQIEKNLGSLTVAMLPVLVLKAVILQFPCGIRLGSRFSTHSHDGTRERGPFANGEFMGTLTSILVASAFQSYYNDWIISIIVSDPIGITTPGKHHSVTGTATFSAYVVGSKVLLLSSASPHNLLPSSKLHARRQGQCAALCLSFQVVTDNGLPLSPFYLRLKGPLTLSTAVASTQKHMVSTKDALESFSEEVKCYALPYGALGFVSHVLTYYTIIALWFGRKPLWPFSRVSYSWLDLTLGGFGLLISTLLTIVTIVRCKDSWELLVIAIWKMAMSLLNGLTAVHVAILYILERRKLKRERRKEGSEDGGGVAVQGGGEGQVEKAKGADGQPGSGAHEKESSAGESEKETETPIKVVLNPMRWVWWWIVLYIPGMFAGVVGLMALVVKYHKTHGGVLKLTAGFYTVVGAGILVVAAGLLYQLRNAQDHATARRIMLGGLTWVVSAFSILAVFYSDWALGMMTDNITGLPSGDASALYWTYWVSKRLPMFSL</sequence>
<comment type="caution">
    <text evidence="3">The sequence shown here is derived from an EMBL/GenBank/DDBJ whole genome shotgun (WGS) entry which is preliminary data.</text>
</comment>
<dbReference type="OrthoDB" id="2947347at2759"/>
<evidence type="ECO:0000256" key="2">
    <source>
        <dbReference type="SAM" id="Phobius"/>
    </source>
</evidence>
<feature type="transmembrane region" description="Helical" evidence="2">
    <location>
        <begin position="601"/>
        <end position="620"/>
    </location>
</feature>
<protein>
    <submittedName>
        <fullName evidence="3">Uncharacterized protein</fullName>
    </submittedName>
</protein>
<keyword evidence="2" id="KW-0472">Membrane</keyword>
<reference evidence="3 4" key="1">
    <citation type="journal article" date="2020" name="ISME J.">
        <title>Uncovering the hidden diversity of litter-decomposition mechanisms in mushroom-forming fungi.</title>
        <authorList>
            <person name="Floudas D."/>
            <person name="Bentzer J."/>
            <person name="Ahren D."/>
            <person name="Johansson T."/>
            <person name="Persson P."/>
            <person name="Tunlid A."/>
        </authorList>
    </citation>
    <scope>NUCLEOTIDE SEQUENCE [LARGE SCALE GENOMIC DNA]</scope>
    <source>
        <strain evidence="3 4">CBS 175.51</strain>
    </source>
</reference>
<feature type="transmembrane region" description="Helical" evidence="2">
    <location>
        <begin position="175"/>
        <end position="195"/>
    </location>
</feature>
<keyword evidence="2" id="KW-1133">Transmembrane helix</keyword>
<feature type="transmembrane region" description="Helical" evidence="2">
    <location>
        <begin position="60"/>
        <end position="84"/>
    </location>
</feature>
<dbReference type="Proteomes" id="UP000541558">
    <property type="component" value="Unassembled WGS sequence"/>
</dbReference>
<feature type="transmembrane region" description="Helical" evidence="2">
    <location>
        <begin position="436"/>
        <end position="459"/>
    </location>
</feature>
<feature type="transmembrane region" description="Helical" evidence="2">
    <location>
        <begin position="364"/>
        <end position="388"/>
    </location>
</feature>
<keyword evidence="4" id="KW-1185">Reference proteome</keyword>
<name>A0A8H5BGX5_9AGAR</name>
<gene>
    <name evidence="3" type="ORF">D9611_009231</name>
</gene>
<accession>A0A8H5BGX5</accession>
<dbReference type="AlphaFoldDB" id="A0A8H5BGX5"/>
<feature type="transmembrane region" description="Helical" evidence="2">
    <location>
        <begin position="29"/>
        <end position="48"/>
    </location>
</feature>
<feature type="compositionally biased region" description="Basic and acidic residues" evidence="1">
    <location>
        <begin position="503"/>
        <end position="516"/>
    </location>
</feature>
<feature type="transmembrane region" description="Helical" evidence="2">
    <location>
        <begin position="531"/>
        <end position="556"/>
    </location>
</feature>
<feature type="transmembrane region" description="Helical" evidence="2">
    <location>
        <begin position="400"/>
        <end position="424"/>
    </location>
</feature>
<feature type="transmembrane region" description="Helical" evidence="2">
    <location>
        <begin position="568"/>
        <end position="589"/>
    </location>
</feature>
<dbReference type="EMBL" id="JAACJK010000167">
    <property type="protein sequence ID" value="KAF5323117.1"/>
    <property type="molecule type" value="Genomic_DNA"/>
</dbReference>
<evidence type="ECO:0000256" key="1">
    <source>
        <dbReference type="SAM" id="MobiDB-lite"/>
    </source>
</evidence>
<keyword evidence="2" id="KW-0812">Transmembrane</keyword>
<feature type="transmembrane region" description="Helical" evidence="2">
    <location>
        <begin position="148"/>
        <end position="169"/>
    </location>
</feature>